<dbReference type="Proteomes" id="UP000483379">
    <property type="component" value="Unassembled WGS sequence"/>
</dbReference>
<keyword evidence="4" id="KW-1185">Reference proteome</keyword>
<evidence type="ECO:0000313" key="4">
    <source>
        <dbReference type="Proteomes" id="UP000483379"/>
    </source>
</evidence>
<evidence type="ECO:0000256" key="1">
    <source>
        <dbReference type="ARBA" id="ARBA00005250"/>
    </source>
</evidence>
<comment type="caution">
    <text evidence="3">The sequence shown here is derived from an EMBL/GenBank/DDBJ whole genome shotgun (WGS) entry which is preliminary data.</text>
</comment>
<evidence type="ECO:0000313" key="3">
    <source>
        <dbReference type="EMBL" id="NEV64051.1"/>
    </source>
</evidence>
<dbReference type="CDD" id="cd16282">
    <property type="entry name" value="metallo-hydrolase-like_MBL-fold"/>
    <property type="match status" value="1"/>
</dbReference>
<dbReference type="PANTHER" id="PTHR42951:SF4">
    <property type="entry name" value="ACYL-COENZYME A THIOESTERASE MBLAC2"/>
    <property type="match status" value="1"/>
</dbReference>
<reference evidence="3 4" key="1">
    <citation type="submission" date="2020-02" db="EMBL/GenBank/DDBJ databases">
        <title>Genome sequences of Thiorhodococcus mannitoliphagus and Thiorhodococcus minor, purple sulfur photosynthetic bacteria in the gammaproteobacterial family, Chromatiaceae.</title>
        <authorList>
            <person name="Aviles F.A."/>
            <person name="Meyer T.E."/>
            <person name="Kyndt J.A."/>
        </authorList>
    </citation>
    <scope>NUCLEOTIDE SEQUENCE [LARGE SCALE GENOMIC DNA]</scope>
    <source>
        <strain evidence="3 4">DSM 11518</strain>
    </source>
</reference>
<comment type="similarity">
    <text evidence="1">Belongs to the metallo-beta-lactamase superfamily. Class-B beta-lactamase family.</text>
</comment>
<accession>A0A6M0K470</accession>
<gene>
    <name evidence="3" type="ORF">G3446_19550</name>
</gene>
<name>A0A6M0K470_9GAMM</name>
<dbReference type="EMBL" id="JAAIJQ010000072">
    <property type="protein sequence ID" value="NEV64051.1"/>
    <property type="molecule type" value="Genomic_DNA"/>
</dbReference>
<proteinExistence type="inferred from homology"/>
<organism evidence="3 4">
    <name type="scientific">Thiorhodococcus minor</name>
    <dbReference type="NCBI Taxonomy" id="57489"/>
    <lineage>
        <taxon>Bacteria</taxon>
        <taxon>Pseudomonadati</taxon>
        <taxon>Pseudomonadota</taxon>
        <taxon>Gammaproteobacteria</taxon>
        <taxon>Chromatiales</taxon>
        <taxon>Chromatiaceae</taxon>
        <taxon>Thiorhodococcus</taxon>
    </lineage>
</organism>
<dbReference type="SMART" id="SM00849">
    <property type="entry name" value="Lactamase_B"/>
    <property type="match status" value="1"/>
</dbReference>
<dbReference type="SUPFAM" id="SSF56281">
    <property type="entry name" value="Metallo-hydrolase/oxidoreductase"/>
    <property type="match status" value="1"/>
</dbReference>
<dbReference type="RefSeq" id="WP_164454565.1">
    <property type="nucleotide sequence ID" value="NZ_JAAIJQ010000072.1"/>
</dbReference>
<dbReference type="PANTHER" id="PTHR42951">
    <property type="entry name" value="METALLO-BETA-LACTAMASE DOMAIN-CONTAINING"/>
    <property type="match status" value="1"/>
</dbReference>
<dbReference type="Pfam" id="PF00753">
    <property type="entry name" value="Lactamase_B"/>
    <property type="match status" value="1"/>
</dbReference>
<dbReference type="GO" id="GO:0017001">
    <property type="term" value="P:antibiotic catabolic process"/>
    <property type="evidence" value="ECO:0007669"/>
    <property type="project" value="UniProtKB-ARBA"/>
</dbReference>
<dbReference type="InterPro" id="IPR050855">
    <property type="entry name" value="NDM-1-like"/>
</dbReference>
<dbReference type="InterPro" id="IPR036866">
    <property type="entry name" value="RibonucZ/Hydroxyglut_hydro"/>
</dbReference>
<dbReference type="Gene3D" id="3.60.15.10">
    <property type="entry name" value="Ribonuclease Z/Hydroxyacylglutathione hydrolase-like"/>
    <property type="match status" value="1"/>
</dbReference>
<dbReference type="InterPro" id="IPR001279">
    <property type="entry name" value="Metallo-B-lactamas"/>
</dbReference>
<protein>
    <submittedName>
        <fullName evidence="3">MBL fold metallo-hydrolase</fullName>
    </submittedName>
</protein>
<evidence type="ECO:0000259" key="2">
    <source>
        <dbReference type="SMART" id="SM00849"/>
    </source>
</evidence>
<sequence>MTPSIQRWLPVLTACWLLLGVTLVSAADLKRVEVAKDVYALIGPTGPRTAENDALNCNLGFIVTQQGVVLIDSGASRAGATRIEDAVRAVTEAPIRWVINTGSQDHRWLGNGYFAEQGAEIIALRRTVETQADLGGPHLRRLGAVLGDRLEGTEPVTASKPLPGDQASLALGGAQIELLYLGNAHFPGDALVWLPTQRILFTGDLVYLDRLLGVLPASRVREWQAAFHRMEAMKPEVLVPGHGGVGDLAKAQRDTGDYLDWLVAEVGAAQADWEPLDEVVARLAEAPQFSRLENFDALHKSNINRAYLDFERGAD</sequence>
<keyword evidence="3" id="KW-0378">Hydrolase</keyword>
<dbReference type="AlphaFoldDB" id="A0A6M0K470"/>
<dbReference type="GO" id="GO:0016787">
    <property type="term" value="F:hydrolase activity"/>
    <property type="evidence" value="ECO:0007669"/>
    <property type="project" value="UniProtKB-KW"/>
</dbReference>
<feature type="domain" description="Metallo-beta-lactamase" evidence="2">
    <location>
        <begin position="56"/>
        <end position="242"/>
    </location>
</feature>